<keyword evidence="1" id="KW-0547">Nucleotide-binding</keyword>
<evidence type="ECO:0000256" key="4">
    <source>
        <dbReference type="SAM" id="MobiDB-lite"/>
    </source>
</evidence>
<keyword evidence="6" id="KW-1185">Reference proteome</keyword>
<feature type="compositionally biased region" description="Polar residues" evidence="4">
    <location>
        <begin position="615"/>
        <end position="626"/>
    </location>
</feature>
<feature type="compositionally biased region" description="Polar residues" evidence="4">
    <location>
        <begin position="648"/>
        <end position="662"/>
    </location>
</feature>
<dbReference type="EMBL" id="BMAT01011002">
    <property type="protein sequence ID" value="GFR64801.1"/>
    <property type="molecule type" value="Genomic_DNA"/>
</dbReference>
<dbReference type="InterPro" id="IPR027417">
    <property type="entry name" value="P-loop_NTPase"/>
</dbReference>
<evidence type="ECO:0000256" key="1">
    <source>
        <dbReference type="ARBA" id="ARBA00022741"/>
    </source>
</evidence>
<feature type="compositionally biased region" description="Basic and acidic residues" evidence="4">
    <location>
        <begin position="568"/>
        <end position="579"/>
    </location>
</feature>
<feature type="compositionally biased region" description="Polar residues" evidence="4">
    <location>
        <begin position="14"/>
        <end position="24"/>
    </location>
</feature>
<dbReference type="SUPFAM" id="SSF52540">
    <property type="entry name" value="P-loop containing nucleoside triphosphate hydrolases"/>
    <property type="match status" value="1"/>
</dbReference>
<dbReference type="GO" id="GO:0005524">
    <property type="term" value="F:ATP binding"/>
    <property type="evidence" value="ECO:0007669"/>
    <property type="project" value="UniProtKB-KW"/>
</dbReference>
<reference evidence="5 6" key="1">
    <citation type="journal article" date="2021" name="Elife">
        <title>Chloroplast acquisition without the gene transfer in kleptoplastic sea slugs, Plakobranchus ocellatus.</title>
        <authorList>
            <person name="Maeda T."/>
            <person name="Takahashi S."/>
            <person name="Yoshida T."/>
            <person name="Shimamura S."/>
            <person name="Takaki Y."/>
            <person name="Nagai Y."/>
            <person name="Toyoda A."/>
            <person name="Suzuki Y."/>
            <person name="Arimoto A."/>
            <person name="Ishii H."/>
            <person name="Satoh N."/>
            <person name="Nishiyama T."/>
            <person name="Hasebe M."/>
            <person name="Maruyama T."/>
            <person name="Minagawa J."/>
            <person name="Obokata J."/>
            <person name="Shigenobu S."/>
        </authorList>
    </citation>
    <scope>NUCLEOTIDE SEQUENCE [LARGE SCALE GENOMIC DNA]</scope>
</reference>
<name>A0AAV4EVL5_9GAST</name>
<keyword evidence="3" id="KW-0175">Coiled coil</keyword>
<dbReference type="Gene3D" id="3.40.850.10">
    <property type="entry name" value="Kinesin motor domain"/>
    <property type="match status" value="1"/>
</dbReference>
<keyword evidence="2" id="KW-0067">ATP-binding</keyword>
<evidence type="ECO:0000313" key="5">
    <source>
        <dbReference type="EMBL" id="GFR64801.1"/>
    </source>
</evidence>
<comment type="caution">
    <text evidence="5">The sequence shown here is derived from an EMBL/GenBank/DDBJ whole genome shotgun (WGS) entry which is preliminary data.</text>
</comment>
<dbReference type="InterPro" id="IPR036961">
    <property type="entry name" value="Kinesin_motor_dom_sf"/>
</dbReference>
<feature type="region of interest" description="Disordered" evidence="4">
    <location>
        <begin position="538"/>
        <end position="671"/>
    </location>
</feature>
<feature type="coiled-coil region" evidence="3">
    <location>
        <begin position="213"/>
        <end position="240"/>
    </location>
</feature>
<gene>
    <name evidence="5" type="ORF">ElyMa_005515400</name>
</gene>
<evidence type="ECO:0000256" key="3">
    <source>
        <dbReference type="SAM" id="Coils"/>
    </source>
</evidence>
<protein>
    <submittedName>
        <fullName evidence="5">Kinesin-like protein</fullName>
    </submittedName>
</protein>
<evidence type="ECO:0000256" key="2">
    <source>
        <dbReference type="ARBA" id="ARBA00022840"/>
    </source>
</evidence>
<dbReference type="Proteomes" id="UP000762676">
    <property type="component" value="Unassembled WGS sequence"/>
</dbReference>
<feature type="compositionally biased region" description="Polar residues" evidence="4">
    <location>
        <begin position="355"/>
        <end position="364"/>
    </location>
</feature>
<feature type="compositionally biased region" description="Basic and acidic residues" evidence="4">
    <location>
        <begin position="539"/>
        <end position="548"/>
    </location>
</feature>
<feature type="compositionally biased region" description="Basic and acidic residues" evidence="4">
    <location>
        <begin position="365"/>
        <end position="375"/>
    </location>
</feature>
<dbReference type="AlphaFoldDB" id="A0AAV4EVL5"/>
<proteinExistence type="predicted"/>
<accession>A0AAV4EVL5</accession>
<feature type="coiled-coil region" evidence="3">
    <location>
        <begin position="57"/>
        <end position="84"/>
    </location>
</feature>
<feature type="region of interest" description="Disordered" evidence="4">
    <location>
        <begin position="1"/>
        <end position="24"/>
    </location>
</feature>
<evidence type="ECO:0000313" key="6">
    <source>
        <dbReference type="Proteomes" id="UP000762676"/>
    </source>
</evidence>
<feature type="region of interest" description="Disordered" evidence="4">
    <location>
        <begin position="171"/>
        <end position="193"/>
    </location>
</feature>
<organism evidence="5 6">
    <name type="scientific">Elysia marginata</name>
    <dbReference type="NCBI Taxonomy" id="1093978"/>
    <lineage>
        <taxon>Eukaryota</taxon>
        <taxon>Metazoa</taxon>
        <taxon>Spiralia</taxon>
        <taxon>Lophotrochozoa</taxon>
        <taxon>Mollusca</taxon>
        <taxon>Gastropoda</taxon>
        <taxon>Heterobranchia</taxon>
        <taxon>Euthyneura</taxon>
        <taxon>Panpulmonata</taxon>
        <taxon>Sacoglossa</taxon>
        <taxon>Placobranchoidea</taxon>
        <taxon>Plakobranchidae</taxon>
        <taxon>Elysia</taxon>
    </lineage>
</organism>
<feature type="region of interest" description="Disordered" evidence="4">
    <location>
        <begin position="355"/>
        <end position="375"/>
    </location>
</feature>
<sequence>MGMLVKGNLERTQEPTAANATSSRSHAILQVTVKQRSRVKSVMQEVRRNVTDVAYHIAQYSNIISELRDEIMRLRSKLTDQSNQRQSVANIQAVQSEVVESQRRSDRAELTHFKEQLLTSFKDQIELRRTLMELNNASMEISLETNRNQLVISEYEVDSARRIRNREQSTLTDNKYLEEEKENEAPEGDTGPVTEPVEVRVARDELQVLHEEKHKTERVKATIRRELDTAREKTSKLEEMIPVRISSADQQEILQLLCKVHQLEIASLEGQAAGLLRDFQLRHKDMVITRLQHWRSLADDIISRQRQMLEEHKVEKSAELVKLYELYADEQNSRRVKADDISSFSSIDKIASFSNLNNPSTSPKNSDDADHEDSNKIFTRSAKAKQIARAEESRRLQASDLDLRAAANGDGGDGLLEGGLALGLGSSSVSPARFAAAPSRISYEDRNVINANTRNIAALAARKRNQAGLVAPRPLYRPLDDDDFDDFGNLALTPSRLAQHNRYMEWGVAAGAAAGQFDDTGVESRLPPVRTIGTVGSRRLQEQEEARRHAVRYTGPVAVAGSGGGYLEKSRSQMRRQDQQRSQAGRGRGGGGRRKVSTSNHAVLRPGRVPDDASTVRSGTPNTISSEKARRTNNAHGGKGKRAAPVGYNSQWDKSSVSSTPQARERRSNVNKVLPTIPQYRKGDIAITGTATGATRF</sequence>